<protein>
    <submittedName>
        <fullName evidence="5">Nucleolar protein 9</fullName>
    </submittedName>
</protein>
<comment type="caution">
    <text evidence="5">The sequence shown here is derived from an EMBL/GenBank/DDBJ whole genome shotgun (WGS) entry which is preliminary data.</text>
</comment>
<dbReference type="GO" id="GO:0000056">
    <property type="term" value="P:ribosomal small subunit export from nucleus"/>
    <property type="evidence" value="ECO:0007669"/>
    <property type="project" value="TreeGrafter"/>
</dbReference>
<dbReference type="STRING" id="151549.A0A4C1UCP2"/>
<organism evidence="5 6">
    <name type="scientific">Eumeta variegata</name>
    <name type="common">Bagworm moth</name>
    <name type="synonym">Eumeta japonica</name>
    <dbReference type="NCBI Taxonomy" id="151549"/>
    <lineage>
        <taxon>Eukaryota</taxon>
        <taxon>Metazoa</taxon>
        <taxon>Ecdysozoa</taxon>
        <taxon>Arthropoda</taxon>
        <taxon>Hexapoda</taxon>
        <taxon>Insecta</taxon>
        <taxon>Pterygota</taxon>
        <taxon>Neoptera</taxon>
        <taxon>Endopterygota</taxon>
        <taxon>Lepidoptera</taxon>
        <taxon>Glossata</taxon>
        <taxon>Ditrysia</taxon>
        <taxon>Tineoidea</taxon>
        <taxon>Psychidae</taxon>
        <taxon>Oiketicinae</taxon>
        <taxon>Eumeta</taxon>
    </lineage>
</organism>
<reference evidence="5 6" key="1">
    <citation type="journal article" date="2019" name="Commun. Biol.">
        <title>The bagworm genome reveals a unique fibroin gene that provides high tensile strength.</title>
        <authorList>
            <person name="Kono N."/>
            <person name="Nakamura H."/>
            <person name="Ohtoshi R."/>
            <person name="Tomita M."/>
            <person name="Numata K."/>
            <person name="Arakawa K."/>
        </authorList>
    </citation>
    <scope>NUCLEOTIDE SEQUENCE [LARGE SCALE GENOMIC DNA]</scope>
</reference>
<feature type="repeat" description="Pumilio" evidence="2">
    <location>
        <begin position="834"/>
        <end position="869"/>
    </location>
</feature>
<dbReference type="GO" id="GO:0030688">
    <property type="term" value="C:preribosome, small subunit precursor"/>
    <property type="evidence" value="ECO:0007669"/>
    <property type="project" value="TreeGrafter"/>
</dbReference>
<dbReference type="PANTHER" id="PTHR13102:SF0">
    <property type="entry name" value="NUCLEOLAR PROTEIN 9"/>
    <property type="match status" value="1"/>
</dbReference>
<evidence type="ECO:0000256" key="3">
    <source>
        <dbReference type="SAM" id="MobiDB-lite"/>
    </source>
</evidence>
<evidence type="ECO:0000256" key="1">
    <source>
        <dbReference type="ARBA" id="ARBA00022737"/>
    </source>
</evidence>
<dbReference type="GO" id="GO:0000480">
    <property type="term" value="P:endonucleolytic cleavage in 5'-ETS of tricistronic rRNA transcript (SSU-rRNA, 5.8S rRNA, LSU-rRNA)"/>
    <property type="evidence" value="ECO:0007669"/>
    <property type="project" value="TreeGrafter"/>
</dbReference>
<dbReference type="CDD" id="cd09272">
    <property type="entry name" value="RNase_HI_RT_Ty1"/>
    <property type="match status" value="1"/>
</dbReference>
<name>A0A4C1UCP2_EUMVA</name>
<dbReference type="PANTHER" id="PTHR13102">
    <property type="entry name" value="NUCLEOLAR PROTEIN 9"/>
    <property type="match status" value="1"/>
</dbReference>
<dbReference type="GO" id="GO:0000472">
    <property type="term" value="P:endonucleolytic cleavage to generate mature 5'-end of SSU-rRNA from (SSU-rRNA, 5.8S rRNA, LSU-rRNA)"/>
    <property type="evidence" value="ECO:0007669"/>
    <property type="project" value="TreeGrafter"/>
</dbReference>
<dbReference type="GO" id="GO:0030686">
    <property type="term" value="C:90S preribosome"/>
    <property type="evidence" value="ECO:0007669"/>
    <property type="project" value="TreeGrafter"/>
</dbReference>
<dbReference type="Gene3D" id="1.25.10.10">
    <property type="entry name" value="Leucine-rich Repeat Variant"/>
    <property type="match status" value="2"/>
</dbReference>
<dbReference type="InterPro" id="IPR040000">
    <property type="entry name" value="NOP9"/>
</dbReference>
<dbReference type="SUPFAM" id="SSF48371">
    <property type="entry name" value="ARM repeat"/>
    <property type="match status" value="2"/>
</dbReference>
<proteinExistence type="predicted"/>
<evidence type="ECO:0000313" key="6">
    <source>
        <dbReference type="Proteomes" id="UP000299102"/>
    </source>
</evidence>
<feature type="compositionally biased region" description="Basic and acidic residues" evidence="3">
    <location>
        <begin position="434"/>
        <end position="448"/>
    </location>
</feature>
<dbReference type="GO" id="GO:0003723">
    <property type="term" value="F:RNA binding"/>
    <property type="evidence" value="ECO:0007669"/>
    <property type="project" value="InterPro"/>
</dbReference>
<feature type="region of interest" description="Disordered" evidence="3">
    <location>
        <begin position="425"/>
        <end position="448"/>
    </location>
</feature>
<dbReference type="InterPro" id="IPR016024">
    <property type="entry name" value="ARM-type_fold"/>
</dbReference>
<dbReference type="Proteomes" id="UP000299102">
    <property type="component" value="Unassembled WGS sequence"/>
</dbReference>
<dbReference type="InterPro" id="IPR001313">
    <property type="entry name" value="Pumilio_RNA-bd_rpt"/>
</dbReference>
<dbReference type="OrthoDB" id="9987665at2759"/>
<dbReference type="PROSITE" id="PS50302">
    <property type="entry name" value="PUM"/>
    <property type="match status" value="1"/>
</dbReference>
<dbReference type="InterPro" id="IPR057670">
    <property type="entry name" value="SH3_retrovirus"/>
</dbReference>
<dbReference type="Pfam" id="PF25597">
    <property type="entry name" value="SH3_retrovirus"/>
    <property type="match status" value="1"/>
</dbReference>
<dbReference type="AlphaFoldDB" id="A0A4C1UCP2"/>
<evidence type="ECO:0000313" key="5">
    <source>
        <dbReference type="EMBL" id="GBP23694.1"/>
    </source>
</evidence>
<keyword evidence="1" id="KW-0677">Repeat</keyword>
<dbReference type="SMART" id="SM00025">
    <property type="entry name" value="Pumilio"/>
    <property type="match status" value="4"/>
</dbReference>
<evidence type="ECO:0000259" key="4">
    <source>
        <dbReference type="Pfam" id="PF25597"/>
    </source>
</evidence>
<sequence length="924" mass="105612">MNGVYKLRLERQCLLTSTTEDTSSEVWTQKNGCSERKRLKWDSKSRKHILVGFAENVKGYRVYDPVKCNITTSRDVIVHENTERKNTVDDSITVSVGDTIQNDKLGSYVESSEKEIAKKTSQNDECSNISSESEYLDLDSTLQQTTASEEDDEPELEVITKRIRKPPERYGFTNQCASSSTEVIKDPMTIHEALEGPDRDKWIEAMKEELEAFKENDAWFPVDKLPLIRLQCSVSSAISWESRKQRTVALSSMEAEYMAIAEACKEAIYLRMLLCELTEVVLDNGTVKKYNRKKRKNFLSNAKKYAKKGQMGRGTKMSEELYQYFVGILEAMKEGVEGDESKRALVDNVLERTKGEELNIVGNQLGCRVIEMLLPYSSADDLERFMDVLSPELRKLCSDNFSSHVVEALLKVCCQRATEHLQAENNSEINDEAEPSKKKPKLENRSKKKYEKDHIMKCHDFTLKLSKYAINNLEDFVWDSYANHILRSVLKCLSGIAFLPGEKPKENVFDYKTKVFKGIPPHHTKAEYRSVPEEFKDIVKDFANRLSVWPQFKDLPYENITSGLLQILLFAIKNVDKSITKTLLKQLLNDSFAPDDWTDSSTNEDKLDKDKIDLDNENTTDVIVPTSMPPVFKSEPAVRLLEVCLLVAKKKTYTQIYAKCFINRLAQLATMPILNFTVQRLLDNCEIKEEFEPMFDELKDKYSAILTSGNTGVLVAIAKGCLRLKAKQTQFLKSLETALNCSDNDKIFPWACLHLLPSDRLDSTEKKITHIHGSVILQTILDFQRPMKAVSGILELESEQLVAIFTDAKGWHIAKAFFNGQFVGVKSRDKMIWKLKGHYQKLALSQYGSLAFEAIFSSSSQEQKIKIMTEISDKSNLLHSTKYGKMVFTKLKVDVFKLSQEKWKNTLNKQDKTIQLFNDIVDKT</sequence>
<evidence type="ECO:0000256" key="2">
    <source>
        <dbReference type="PROSITE-ProRule" id="PRU00317"/>
    </source>
</evidence>
<gene>
    <name evidence="5" type="primary">NOP9</name>
    <name evidence="5" type="ORF">EVAR_80311_1</name>
</gene>
<dbReference type="Pfam" id="PF22493">
    <property type="entry name" value="PUF_NOP9"/>
    <property type="match status" value="1"/>
</dbReference>
<feature type="domain" description="Retroviral polymerase SH3-like" evidence="4">
    <location>
        <begin position="36"/>
        <end position="88"/>
    </location>
</feature>
<dbReference type="GO" id="GO:0005730">
    <property type="term" value="C:nucleolus"/>
    <property type="evidence" value="ECO:0007669"/>
    <property type="project" value="TreeGrafter"/>
</dbReference>
<accession>A0A4C1UCP2</accession>
<keyword evidence="6" id="KW-1185">Reference proteome</keyword>
<dbReference type="InterPro" id="IPR011989">
    <property type="entry name" value="ARM-like"/>
</dbReference>
<dbReference type="GO" id="GO:0000447">
    <property type="term" value="P:endonucleolytic cleavage in ITS1 to separate SSU-rRNA from 5.8S rRNA and LSU-rRNA from tricistronic rRNA transcript (SSU-rRNA, 5.8S rRNA, LSU-rRNA)"/>
    <property type="evidence" value="ECO:0007669"/>
    <property type="project" value="TreeGrafter"/>
</dbReference>
<dbReference type="EMBL" id="BGZK01000152">
    <property type="protein sequence ID" value="GBP23694.1"/>
    <property type="molecule type" value="Genomic_DNA"/>
</dbReference>